<dbReference type="GO" id="GO:0001000">
    <property type="term" value="F:bacterial-type RNA polymerase core enzyme binding"/>
    <property type="evidence" value="ECO:0007669"/>
    <property type="project" value="UniProtKB-UniRule"/>
</dbReference>
<dbReference type="Gene3D" id="2.20.28.270">
    <property type="entry name" value="RNA polymerase-binding protein A"/>
    <property type="match status" value="1"/>
</dbReference>
<feature type="binding site" evidence="1">
    <location>
        <position position="35"/>
    </location>
    <ligand>
        <name>Zn(2+)</name>
        <dbReference type="ChEBI" id="CHEBI:29105"/>
    </ligand>
</feature>
<feature type="region of interest" description="Disordered" evidence="2">
    <location>
        <begin position="1"/>
        <end position="25"/>
    </location>
</feature>
<comment type="cofactor">
    <cofactor evidence="1">
        <name>Zn(2+)</name>
        <dbReference type="ChEBI" id="CHEBI:29105"/>
    </cofactor>
    <text evidence="1">Bind 1 Zn(2+) per subunit.</text>
</comment>
<comment type="subunit">
    <text evidence="1">Forms a complex with the RNAP catalytic core and with free principal sigma factors.</text>
</comment>
<dbReference type="RefSeq" id="WP_142045105.1">
    <property type="nucleotide sequence ID" value="NZ_JBHTGS010000002.1"/>
</dbReference>
<dbReference type="InParanoid" id="A0A543B492"/>
<keyword evidence="1" id="KW-0804">Transcription</keyword>
<feature type="binding site" evidence="1">
    <location>
        <position position="39"/>
    </location>
    <ligand>
        <name>Zn(2+)</name>
        <dbReference type="ChEBI" id="CHEBI:29105"/>
    </ligand>
</feature>
<dbReference type="EMBL" id="VFOW01000001">
    <property type="protein sequence ID" value="TQL79649.1"/>
    <property type="molecule type" value="Genomic_DNA"/>
</dbReference>
<comment type="function">
    <text evidence="1">Binds to RNA polymerase (RNAP), stimulating transcription from principal, but not alternative sigma factor promoters.</text>
</comment>
<feature type="binding site" evidence="1">
    <location>
        <position position="57"/>
    </location>
    <ligand>
        <name>Zn(2+)</name>
        <dbReference type="ChEBI" id="CHEBI:29105"/>
    </ligand>
</feature>
<sequence>MVSGNAIRGTRVGGRPASLPERGEPAPRQFVDYWCANGHQTRPSFAIRAEIPTTWDCRRCGLPAGMDPESPPERPTARPYKTHLAYVMERRSAAEGEALLAEALANLRASREAAA</sequence>
<dbReference type="OrthoDB" id="3254820at2"/>
<dbReference type="InterPro" id="IPR038638">
    <property type="entry name" value="RbpA_sf"/>
</dbReference>
<dbReference type="InterPro" id="IPR025182">
    <property type="entry name" value="RNApol-bd_RbpA"/>
</dbReference>
<feature type="binding site" evidence="1">
    <location>
        <position position="60"/>
    </location>
    <ligand>
        <name>Zn(2+)</name>
        <dbReference type="ChEBI" id="CHEBI:29105"/>
    </ligand>
</feature>
<reference evidence="3 4" key="1">
    <citation type="submission" date="2019-06" db="EMBL/GenBank/DDBJ databases">
        <title>Sequencing the genomes of 1000 actinobacteria strains.</title>
        <authorList>
            <person name="Klenk H.-P."/>
        </authorList>
    </citation>
    <scope>NUCLEOTIDE SEQUENCE [LARGE SCALE GENOMIC DNA]</scope>
    <source>
        <strain evidence="3 4">DSM 45928</strain>
    </source>
</reference>
<evidence type="ECO:0000313" key="3">
    <source>
        <dbReference type="EMBL" id="TQL79649.1"/>
    </source>
</evidence>
<keyword evidence="4" id="KW-1185">Reference proteome</keyword>
<keyword evidence="1" id="KW-0805">Transcription regulation</keyword>
<gene>
    <name evidence="1" type="primary">rbpA</name>
    <name evidence="3" type="ORF">FB566_5259</name>
</gene>
<evidence type="ECO:0000256" key="2">
    <source>
        <dbReference type="SAM" id="MobiDB-lite"/>
    </source>
</evidence>
<organism evidence="3 4">
    <name type="scientific">Stackebrandtia endophytica</name>
    <dbReference type="NCBI Taxonomy" id="1496996"/>
    <lineage>
        <taxon>Bacteria</taxon>
        <taxon>Bacillati</taxon>
        <taxon>Actinomycetota</taxon>
        <taxon>Actinomycetes</taxon>
        <taxon>Glycomycetales</taxon>
        <taxon>Glycomycetaceae</taxon>
        <taxon>Stackebrandtia</taxon>
    </lineage>
</organism>
<dbReference type="GO" id="GO:0045893">
    <property type="term" value="P:positive regulation of DNA-templated transcription"/>
    <property type="evidence" value="ECO:0007669"/>
    <property type="project" value="UniProtKB-UniRule"/>
</dbReference>
<dbReference type="Proteomes" id="UP000317043">
    <property type="component" value="Unassembled WGS sequence"/>
</dbReference>
<name>A0A543B492_9ACTN</name>
<proteinExistence type="inferred from homology"/>
<protein>
    <recommendedName>
        <fullName evidence="1">RNA polymerase-binding protein RbpA</fullName>
    </recommendedName>
</protein>
<keyword evidence="1" id="KW-0479">Metal-binding</keyword>
<accession>A0A543B492</accession>
<evidence type="ECO:0000313" key="4">
    <source>
        <dbReference type="Proteomes" id="UP000317043"/>
    </source>
</evidence>
<comment type="caution">
    <text evidence="3">The sequence shown here is derived from an EMBL/GenBank/DDBJ whole genome shotgun (WGS) entry which is preliminary data.</text>
</comment>
<dbReference type="Pfam" id="PF13397">
    <property type="entry name" value="RbpA"/>
    <property type="match status" value="1"/>
</dbReference>
<comment type="similarity">
    <text evidence="1">Belongs to the RNA polymerase-binding protein RbpA family.</text>
</comment>
<dbReference type="HAMAP" id="MF_01483">
    <property type="entry name" value="RbpA"/>
    <property type="match status" value="1"/>
</dbReference>
<dbReference type="GO" id="GO:0008270">
    <property type="term" value="F:zinc ion binding"/>
    <property type="evidence" value="ECO:0007669"/>
    <property type="project" value="UniProtKB-UniRule"/>
</dbReference>
<keyword evidence="1" id="KW-0862">Zinc</keyword>
<dbReference type="AlphaFoldDB" id="A0A543B492"/>
<evidence type="ECO:0000256" key="1">
    <source>
        <dbReference type="HAMAP-Rule" id="MF_01483"/>
    </source>
</evidence>